<dbReference type="Proteomes" id="UP000009139">
    <property type="component" value="Chromosome"/>
</dbReference>
<dbReference type="GO" id="GO:0006508">
    <property type="term" value="P:proteolysis"/>
    <property type="evidence" value="ECO:0007669"/>
    <property type="project" value="UniProtKB-KW"/>
</dbReference>
<dbReference type="PATRIC" id="fig|272844.11.peg.418"/>
<feature type="transmembrane region" description="Helical" evidence="1">
    <location>
        <begin position="80"/>
        <end position="99"/>
    </location>
</feature>
<evidence type="ECO:0000313" key="5">
    <source>
        <dbReference type="Proteomes" id="UP000000810"/>
    </source>
</evidence>
<feature type="transmembrane region" description="Helical" evidence="1">
    <location>
        <begin position="264"/>
        <end position="284"/>
    </location>
</feature>
<dbReference type="AlphaFoldDB" id="Q9V1M8"/>
<organism evidence="3 5">
    <name type="scientific">Pyrococcus abyssi (strain GE5 / Orsay)</name>
    <dbReference type="NCBI Taxonomy" id="272844"/>
    <lineage>
        <taxon>Archaea</taxon>
        <taxon>Methanobacteriati</taxon>
        <taxon>Methanobacteriota</taxon>
        <taxon>Thermococci</taxon>
        <taxon>Thermococcales</taxon>
        <taxon>Thermococcaceae</taxon>
        <taxon>Pyrococcus</taxon>
    </lineage>
</organism>
<dbReference type="PIR" id="B75155">
    <property type="entry name" value="B75155"/>
</dbReference>
<dbReference type="GO" id="GO:0004175">
    <property type="term" value="F:endopeptidase activity"/>
    <property type="evidence" value="ECO:0007669"/>
    <property type="project" value="UniProtKB-ARBA"/>
</dbReference>
<dbReference type="Pfam" id="PF02517">
    <property type="entry name" value="Rce1-like"/>
    <property type="match status" value="1"/>
</dbReference>
<keyword evidence="1" id="KW-0812">Transmembrane</keyword>
<evidence type="ECO:0000313" key="6">
    <source>
        <dbReference type="Proteomes" id="UP000009139"/>
    </source>
</evidence>
<dbReference type="InterPro" id="IPR003675">
    <property type="entry name" value="Rce1/LyrA-like_dom"/>
</dbReference>
<name>Q9V1M8_PYRAB</name>
<dbReference type="EMBL" id="AJ248284">
    <property type="protein sequence ID" value="CAB49321.1"/>
    <property type="molecule type" value="Genomic_DNA"/>
</dbReference>
<evidence type="ECO:0000259" key="2">
    <source>
        <dbReference type="Pfam" id="PF02517"/>
    </source>
</evidence>
<reference evidence="3" key="3">
    <citation type="journal article" date="2001" name="Genome Res.">
        <title>Genome evolution at the genus level: comparison of three complete genomes of hyperthermophilic archaea.</title>
        <authorList>
            <person name="Lecompte O."/>
            <person name="Ripp R."/>
            <person name="Puzos-Barbe V."/>
            <person name="Duprat S."/>
            <person name="Heilig R."/>
            <person name="Dietrich J."/>
            <person name="Thierry J.C."/>
            <person name="Poch O."/>
        </authorList>
    </citation>
    <scope>NUCLEOTIDE SEQUENCE</scope>
    <source>
        <strain evidence="3">Orsay</strain>
    </source>
</reference>
<keyword evidence="1" id="KW-1133">Transmembrane helix</keyword>
<proteinExistence type="predicted"/>
<keyword evidence="1" id="KW-0472">Membrane</keyword>
<feature type="domain" description="CAAX prenyl protease 2/Lysostaphin resistance protein A-like" evidence="2">
    <location>
        <begin position="126"/>
        <end position="212"/>
    </location>
</feature>
<feature type="transmembrane region" description="Helical" evidence="1">
    <location>
        <begin position="226"/>
        <end position="244"/>
    </location>
</feature>
<dbReference type="KEGG" id="pab:PAB0268"/>
<evidence type="ECO:0000313" key="4">
    <source>
        <dbReference type="EMBL" id="CCE69777.1"/>
    </source>
</evidence>
<keyword evidence="3" id="KW-0645">Protease</keyword>
<dbReference type="EMBL" id="HE613800">
    <property type="protein sequence ID" value="CCE69777.1"/>
    <property type="molecule type" value="Genomic_DNA"/>
</dbReference>
<feature type="transmembrane region" description="Helical" evidence="1">
    <location>
        <begin position="178"/>
        <end position="197"/>
    </location>
</feature>
<dbReference type="STRING" id="272844.PAB0268"/>
<reference evidence="3" key="2">
    <citation type="journal article" date="2000" name="J. Mol. Biol.">
        <title>Archaeal homologs of eukaryotic methylation guide small nucleolar RNAs: lessons from the Pyrococcus genomes.</title>
        <authorList>
            <person name="Gaspin C."/>
            <person name="Cavaille J."/>
            <person name="Erauso G."/>
        </authorList>
    </citation>
    <scope>NUCLEOTIDE SEQUENCE</scope>
    <source>
        <strain evidence="3">Orsay</strain>
    </source>
</reference>
<evidence type="ECO:0000313" key="3">
    <source>
        <dbReference type="EMBL" id="CAB49321.1"/>
    </source>
</evidence>
<feature type="transmembrane region" description="Helical" evidence="1">
    <location>
        <begin position="12"/>
        <end position="36"/>
    </location>
</feature>
<reference evidence="3" key="1">
    <citation type="submission" date="1999-07" db="EMBL/GenBank/DDBJ databases">
        <authorList>
            <person name="Genoscope"/>
        </authorList>
    </citation>
    <scope>NUCLEOTIDE SEQUENCE</scope>
    <source>
        <strain evidence="3">Orsay</strain>
    </source>
</reference>
<keyword evidence="5" id="KW-1185">Reference proteome</keyword>
<reference evidence="4 6" key="5">
    <citation type="journal article" date="2012" name="Curr. Microbiol.">
        <title>Re-annotation of two hyperthermophilic archaea Pyrococcus abyssi GE5 and Pyrococcus furiosus DSM 3638.</title>
        <authorList>
            <person name="Gao J."/>
            <person name="Wang J."/>
        </authorList>
    </citation>
    <scope>GENOME REANNOTATION</scope>
    <source>
        <strain evidence="4">GE5</strain>
        <strain evidence="6">GE5 / Orsay</strain>
    </source>
</reference>
<protein>
    <submittedName>
        <fullName evidence="3">Probable protease, caaX family</fullName>
    </submittedName>
</protein>
<dbReference type="GO" id="GO:0080120">
    <property type="term" value="P:CAAX-box protein maturation"/>
    <property type="evidence" value="ECO:0007669"/>
    <property type="project" value="UniProtKB-ARBA"/>
</dbReference>
<gene>
    <name evidence="3" type="ordered locus">PAB0268</name>
</gene>
<evidence type="ECO:0000256" key="1">
    <source>
        <dbReference type="SAM" id="Phobius"/>
    </source>
</evidence>
<feature type="transmembrane region" description="Helical" evidence="1">
    <location>
        <begin position="143"/>
        <end position="166"/>
    </location>
</feature>
<dbReference type="Proteomes" id="UP000000810">
    <property type="component" value="Chromosome"/>
</dbReference>
<dbReference type="HOGENOM" id="CLU_968446_0_0_2"/>
<feature type="transmembrane region" description="Helical" evidence="1">
    <location>
        <begin position="48"/>
        <end position="68"/>
    </location>
</feature>
<sequence>MDIRVITMGLPMNPLTAFTLAFLLYITHGFYLSGFIRPFQRRFGEIEGYWIAMSIFTVAFAVLITLLCPELYFVSWSFPIDYFLLFLSLSFLAFIPTVFELRKPESPEISDEGVNLVKSMGFKDVALLQVISAALPEELVFRYVFLGLLSLWNPFASLIALSIFFGIGHKFSHPNRNWNVLISNALIGFVLGLAYLYTKSLPVVMAIHWLDDMVPWAFIKYERVRGAIAGATALLAVLPLVLLWDKLVSVIEYLRGIYSNEGLVLGSGIAIIMLGVVYLGLRLLKSR</sequence>
<keyword evidence="3" id="KW-0378">Hydrolase</keyword>
<reference evidence="3 5" key="4">
    <citation type="journal article" date="2003" name="Mol. Microbiol.">
        <title>An integrated analysis of the genome of the hyperthermophilic archaeon Pyrococcus abyssi.</title>
        <authorList>
            <person name="Cohen G."/>
            <person name="Barbe V."/>
            <person name="Flament D."/>
            <person name="Galperin M."/>
            <person name="Heilig R."/>
            <person name="Ripp R."/>
            <person name="Lecompte O."/>
            <person name="Prieur D."/>
            <person name="Poch O."/>
            <person name="Quellerou J."/>
            <person name="Thierry J.C."/>
            <person name="Van der Oost J."/>
            <person name="Weissenbach J."/>
            <person name="Zivanovic Y."/>
            <person name="Forterre P."/>
        </authorList>
    </citation>
    <scope>NUCLEOTIDE SEQUENCE [LARGE SCALE GENOMIC DNA]</scope>
    <source>
        <strain evidence="5">GE5 / Orsay</strain>
        <strain evidence="3">Orsay</strain>
    </source>
</reference>
<dbReference type="eggNOG" id="arCOG02769">
    <property type="taxonomic scope" value="Archaea"/>
</dbReference>
<accession>Q9V1M8</accession>